<dbReference type="GO" id="GO:0005886">
    <property type="term" value="C:plasma membrane"/>
    <property type="evidence" value="ECO:0007669"/>
    <property type="project" value="UniProtKB-SubCell"/>
</dbReference>
<keyword evidence="5 7" id="KW-1133">Transmembrane helix</keyword>
<gene>
    <name evidence="8" type="ORF">SAMN05660976_04738</name>
</gene>
<keyword evidence="9" id="KW-1185">Reference proteome</keyword>
<dbReference type="GO" id="GO:0070069">
    <property type="term" value="C:cytochrome complex"/>
    <property type="evidence" value="ECO:0007669"/>
    <property type="project" value="TreeGrafter"/>
</dbReference>
<comment type="subcellular location">
    <subcellularLocation>
        <location evidence="1">Cell membrane</location>
        <topology evidence="1">Multi-pass membrane protein</topology>
    </subcellularLocation>
</comment>
<organism evidence="8 9">
    <name type="scientific">Nonomuraea pusilla</name>
    <dbReference type="NCBI Taxonomy" id="46177"/>
    <lineage>
        <taxon>Bacteria</taxon>
        <taxon>Bacillati</taxon>
        <taxon>Actinomycetota</taxon>
        <taxon>Actinomycetes</taxon>
        <taxon>Streptosporangiales</taxon>
        <taxon>Streptosporangiaceae</taxon>
        <taxon>Nonomuraea</taxon>
    </lineage>
</organism>
<dbReference type="GO" id="GO:0009055">
    <property type="term" value="F:electron transfer activity"/>
    <property type="evidence" value="ECO:0007669"/>
    <property type="project" value="TreeGrafter"/>
</dbReference>
<dbReference type="PANTHER" id="PTHR43141:SF4">
    <property type="entry name" value="CYTOCHROME BD2 SUBUNIT II"/>
    <property type="match status" value="1"/>
</dbReference>
<dbReference type="EMBL" id="FOBF01000011">
    <property type="protein sequence ID" value="SEM28347.1"/>
    <property type="molecule type" value="Genomic_DNA"/>
</dbReference>
<evidence type="ECO:0000256" key="7">
    <source>
        <dbReference type="SAM" id="Phobius"/>
    </source>
</evidence>
<feature type="transmembrane region" description="Helical" evidence="7">
    <location>
        <begin position="119"/>
        <end position="143"/>
    </location>
</feature>
<name>A0A1H7X560_9ACTN</name>
<evidence type="ECO:0000256" key="6">
    <source>
        <dbReference type="ARBA" id="ARBA00023136"/>
    </source>
</evidence>
<feature type="transmembrane region" description="Helical" evidence="7">
    <location>
        <begin position="204"/>
        <end position="224"/>
    </location>
</feature>
<feature type="transmembrane region" description="Helical" evidence="7">
    <location>
        <begin position="236"/>
        <end position="257"/>
    </location>
</feature>
<dbReference type="Proteomes" id="UP000198953">
    <property type="component" value="Unassembled WGS sequence"/>
</dbReference>
<accession>A0A1H7X560</accession>
<evidence type="ECO:0000256" key="2">
    <source>
        <dbReference type="ARBA" id="ARBA00007543"/>
    </source>
</evidence>
<feature type="transmembrane region" description="Helical" evidence="7">
    <location>
        <begin position="163"/>
        <end position="184"/>
    </location>
</feature>
<evidence type="ECO:0000313" key="9">
    <source>
        <dbReference type="Proteomes" id="UP000198953"/>
    </source>
</evidence>
<feature type="transmembrane region" description="Helical" evidence="7">
    <location>
        <begin position="62"/>
        <end position="81"/>
    </location>
</feature>
<evidence type="ECO:0000313" key="8">
    <source>
        <dbReference type="EMBL" id="SEM28347.1"/>
    </source>
</evidence>
<feature type="transmembrane region" description="Helical" evidence="7">
    <location>
        <begin position="12"/>
        <end position="41"/>
    </location>
</feature>
<feature type="transmembrane region" description="Helical" evidence="7">
    <location>
        <begin position="87"/>
        <end position="107"/>
    </location>
</feature>
<comment type="similarity">
    <text evidence="2">Belongs to the cytochrome ubiquinol oxidase subunit 2 family.</text>
</comment>
<reference evidence="8 9" key="1">
    <citation type="submission" date="2016-10" db="EMBL/GenBank/DDBJ databases">
        <authorList>
            <person name="de Groot N.N."/>
        </authorList>
    </citation>
    <scope>NUCLEOTIDE SEQUENCE [LARGE SCALE GENOMIC DNA]</scope>
    <source>
        <strain evidence="8 9">DSM 43357</strain>
    </source>
</reference>
<dbReference type="STRING" id="46177.SAMN05660976_04738"/>
<evidence type="ECO:0000256" key="4">
    <source>
        <dbReference type="ARBA" id="ARBA00022692"/>
    </source>
</evidence>
<keyword evidence="4 7" id="KW-0812">Transmembrane</keyword>
<proteinExistence type="inferred from homology"/>
<protein>
    <submittedName>
        <fullName evidence="8">Cytochrome bd-I ubiquinol oxidase subunit 2 apoprotein</fullName>
    </submittedName>
</protein>
<dbReference type="Pfam" id="PF02322">
    <property type="entry name" value="Cyt_bd_oxida_II"/>
    <property type="match status" value="1"/>
</dbReference>
<dbReference type="GO" id="GO:0019646">
    <property type="term" value="P:aerobic electron transport chain"/>
    <property type="evidence" value="ECO:0007669"/>
    <property type="project" value="TreeGrafter"/>
</dbReference>
<evidence type="ECO:0000256" key="1">
    <source>
        <dbReference type="ARBA" id="ARBA00004651"/>
    </source>
</evidence>
<keyword evidence="6 7" id="KW-0472">Membrane</keyword>
<dbReference type="GO" id="GO:0016682">
    <property type="term" value="F:oxidoreductase activity, acting on diphenols and related substances as donors, oxygen as acceptor"/>
    <property type="evidence" value="ECO:0007669"/>
    <property type="project" value="TreeGrafter"/>
</dbReference>
<sequence length="341" mass="35811">MSLTLADVLMAVLWIGLTAYVLLGGADFGGGVWDLLAGGAARGRRQRALVEHSIGPVWETNHVWLILVIVLMWTGIPPVFAAVTSTLYIPLTLAALGIIARGAGFAFRKASTEVWRQRLFGATFAFSSLVTPFFLGTAAGGIASGRVPPGLARGDLVASWLNPTSVVTGLLAVATAAYLAAVYLTRDAERAGDQDLAGLFRHRALLAGLVTGALAVAGLLVLRADSPGLFRELTSGWALPFVVLSAVAGVASLVLLWRRSYLAVRVTAALAVAGLLWGWGAGQYPMLLPGLPLRTAAATDAVLAATLAALALGALLLAPSLWWLYTTFQRPHPPPEKRPEH</sequence>
<dbReference type="OrthoDB" id="9776710at2"/>
<evidence type="ECO:0000256" key="5">
    <source>
        <dbReference type="ARBA" id="ARBA00022989"/>
    </source>
</evidence>
<feature type="transmembrane region" description="Helical" evidence="7">
    <location>
        <begin position="301"/>
        <end position="325"/>
    </location>
</feature>
<keyword evidence="3" id="KW-1003">Cell membrane</keyword>
<dbReference type="InterPro" id="IPR003317">
    <property type="entry name" value="Cyt-d_oxidase_su2"/>
</dbReference>
<dbReference type="PANTHER" id="PTHR43141">
    <property type="entry name" value="CYTOCHROME BD2 SUBUNIT II"/>
    <property type="match status" value="1"/>
</dbReference>
<feature type="transmembrane region" description="Helical" evidence="7">
    <location>
        <begin position="262"/>
        <end position="281"/>
    </location>
</feature>
<dbReference type="RefSeq" id="WP_091102829.1">
    <property type="nucleotide sequence ID" value="NZ_FOBF01000011.1"/>
</dbReference>
<dbReference type="AlphaFoldDB" id="A0A1H7X560"/>
<evidence type="ECO:0000256" key="3">
    <source>
        <dbReference type="ARBA" id="ARBA00022475"/>
    </source>
</evidence>